<proteinExistence type="predicted"/>
<evidence type="ECO:0000313" key="3">
    <source>
        <dbReference type="Proteomes" id="UP000198504"/>
    </source>
</evidence>
<dbReference type="EMBL" id="FOFA01000003">
    <property type="protein sequence ID" value="SEQ39745.1"/>
    <property type="molecule type" value="Genomic_DNA"/>
</dbReference>
<dbReference type="Proteomes" id="UP000198504">
    <property type="component" value="Unassembled WGS sequence"/>
</dbReference>
<protein>
    <recommendedName>
        <fullName evidence="1">Aminoglycoside phosphotransferase domain-containing protein</fullName>
    </recommendedName>
</protein>
<dbReference type="InterPro" id="IPR002575">
    <property type="entry name" value="Aminoglycoside_PTrfase"/>
</dbReference>
<dbReference type="AlphaFoldDB" id="A0A1H9FPD8"/>
<sequence length="244" mass="25487">MDEAGLTRRLPAVLVRHWGVAPDAIGRVVGPVGMGSVVVEVHLPGASGVVAKWVPAHAAAALDAGSAVARELAGLGLSTGAPRPTRTGVLSAPLGDGRVALLHQVPGRPLTGTGPDEQRRMAAVLVAPEAFFHDPASGVTSLIDWTGAGEGPLLYDVASALMYLGGPDAGRPFLERYLELAPDDVSRDALTHLPSLRRFRGAVQAAYFSIRLAEDDRTGIDDPSENLQGLHHARRMLGETGLLT</sequence>
<dbReference type="OrthoDB" id="3677467at2"/>
<organism evidence="2 3">
    <name type="scientific">Microlunatus flavus</name>
    <dbReference type="NCBI Taxonomy" id="1036181"/>
    <lineage>
        <taxon>Bacteria</taxon>
        <taxon>Bacillati</taxon>
        <taxon>Actinomycetota</taxon>
        <taxon>Actinomycetes</taxon>
        <taxon>Propionibacteriales</taxon>
        <taxon>Propionibacteriaceae</taxon>
        <taxon>Microlunatus</taxon>
    </lineage>
</organism>
<dbReference type="InterPro" id="IPR011009">
    <property type="entry name" value="Kinase-like_dom_sf"/>
</dbReference>
<accession>A0A1H9FPD8</accession>
<reference evidence="3" key="1">
    <citation type="submission" date="2016-10" db="EMBL/GenBank/DDBJ databases">
        <authorList>
            <person name="Varghese N."/>
            <person name="Submissions S."/>
        </authorList>
    </citation>
    <scope>NUCLEOTIDE SEQUENCE [LARGE SCALE GENOMIC DNA]</scope>
    <source>
        <strain evidence="3">CGMCC 4.6856</strain>
    </source>
</reference>
<evidence type="ECO:0000313" key="2">
    <source>
        <dbReference type="EMBL" id="SEQ39745.1"/>
    </source>
</evidence>
<dbReference type="RefSeq" id="WP_139209809.1">
    <property type="nucleotide sequence ID" value="NZ_FOFA01000003.1"/>
</dbReference>
<gene>
    <name evidence="2" type="ORF">SAMN05421756_103337</name>
</gene>
<dbReference type="STRING" id="1036181.SAMN05421756_103337"/>
<evidence type="ECO:0000259" key="1">
    <source>
        <dbReference type="Pfam" id="PF01636"/>
    </source>
</evidence>
<keyword evidence="3" id="KW-1185">Reference proteome</keyword>
<dbReference type="Pfam" id="PF01636">
    <property type="entry name" value="APH"/>
    <property type="match status" value="1"/>
</dbReference>
<name>A0A1H9FPD8_9ACTN</name>
<feature type="domain" description="Aminoglycoside phosphotransferase" evidence="1">
    <location>
        <begin position="138"/>
        <end position="180"/>
    </location>
</feature>
<dbReference type="SUPFAM" id="SSF56112">
    <property type="entry name" value="Protein kinase-like (PK-like)"/>
    <property type="match status" value="1"/>
</dbReference>
<dbReference type="Gene3D" id="3.90.1200.10">
    <property type="match status" value="1"/>
</dbReference>